<dbReference type="InterPro" id="IPR016181">
    <property type="entry name" value="Acyl_CoA_acyltransferase"/>
</dbReference>
<dbReference type="CDD" id="cd04301">
    <property type="entry name" value="NAT_SF"/>
    <property type="match status" value="1"/>
</dbReference>
<dbReference type="PROSITE" id="PS51186">
    <property type="entry name" value="GNAT"/>
    <property type="match status" value="1"/>
</dbReference>
<evidence type="ECO:0000256" key="1">
    <source>
        <dbReference type="ARBA" id="ARBA00022679"/>
    </source>
</evidence>
<dbReference type="InterPro" id="IPR050832">
    <property type="entry name" value="Bact_Acetyltransf"/>
</dbReference>
<accession>A0A1R0IJJ7</accession>
<name>A0A1R0IJJ7_SULTH</name>
<reference evidence="4 5" key="1">
    <citation type="journal article" date="2014" name="BMC Genomics">
        <title>Comparison of environmental and isolate Sulfobacillus genomes reveals diverse carbon, sulfur, nitrogen, and hydrogen metabolisms.</title>
        <authorList>
            <person name="Justice N.B."/>
            <person name="Norman A."/>
            <person name="Brown C.T."/>
            <person name="Singh A."/>
            <person name="Thomas B.C."/>
            <person name="Banfield J.F."/>
        </authorList>
    </citation>
    <scope>NUCLEOTIDE SEQUENCE [LARGE SCALE GENOMIC DNA]</scope>
    <source>
        <strain evidence="4">AMDSBA5</strain>
    </source>
</reference>
<dbReference type="Proteomes" id="UP000242705">
    <property type="component" value="Unassembled WGS sequence"/>
</dbReference>
<organism evidence="4 5">
    <name type="scientific">Sulfobacillus thermosulfidooxidans</name>
    <dbReference type="NCBI Taxonomy" id="28034"/>
    <lineage>
        <taxon>Bacteria</taxon>
        <taxon>Bacillati</taxon>
        <taxon>Bacillota</taxon>
        <taxon>Clostridia</taxon>
        <taxon>Eubacteriales</taxon>
        <taxon>Clostridiales Family XVII. Incertae Sedis</taxon>
        <taxon>Sulfobacillus</taxon>
    </lineage>
</organism>
<dbReference type="PANTHER" id="PTHR43877">
    <property type="entry name" value="AMINOALKYLPHOSPHONATE N-ACETYLTRANSFERASE-RELATED-RELATED"/>
    <property type="match status" value="1"/>
</dbReference>
<evidence type="ECO:0000313" key="4">
    <source>
        <dbReference type="EMBL" id="PSR24475.1"/>
    </source>
</evidence>
<dbReference type="PANTHER" id="PTHR43877:SF2">
    <property type="entry name" value="AMINOALKYLPHOSPHONATE N-ACETYLTRANSFERASE-RELATED"/>
    <property type="match status" value="1"/>
</dbReference>
<protein>
    <submittedName>
        <fullName evidence="4">GNAT family N-acetyltransferase</fullName>
    </submittedName>
</protein>
<dbReference type="EMBL" id="PXYX01000052">
    <property type="protein sequence ID" value="PSR24475.1"/>
    <property type="molecule type" value="Genomic_DNA"/>
</dbReference>
<gene>
    <name evidence="4" type="ORF">C7B47_14715</name>
</gene>
<evidence type="ECO:0000259" key="3">
    <source>
        <dbReference type="PROSITE" id="PS51186"/>
    </source>
</evidence>
<evidence type="ECO:0000256" key="2">
    <source>
        <dbReference type="ARBA" id="ARBA00023315"/>
    </source>
</evidence>
<dbReference type="GO" id="GO:0016747">
    <property type="term" value="F:acyltransferase activity, transferring groups other than amino-acyl groups"/>
    <property type="evidence" value="ECO:0007669"/>
    <property type="project" value="InterPro"/>
</dbReference>
<sequence>MQIRPYRPQQDYRDVLNAQCDLYKINFPKFVCTPAFLADQAQRLRAAARRPFENGIFVLEDGLDFAGFVWVALRMDLQGTYGSIDQVYLREPYRRRGFGKLLMQAAHDFIRKQGITTARLYVTADNTDAVHLYEREGYHTTRLEMERTL</sequence>
<dbReference type="Gene3D" id="3.40.630.30">
    <property type="match status" value="1"/>
</dbReference>
<feature type="domain" description="N-acetyltransferase" evidence="3">
    <location>
        <begin position="1"/>
        <end position="149"/>
    </location>
</feature>
<comment type="caution">
    <text evidence="4">The sequence shown here is derived from an EMBL/GenBank/DDBJ whole genome shotgun (WGS) entry which is preliminary data.</text>
</comment>
<dbReference type="AlphaFoldDB" id="A0A1R0IJJ7"/>
<keyword evidence="2" id="KW-0012">Acyltransferase</keyword>
<dbReference type="Pfam" id="PF00583">
    <property type="entry name" value="Acetyltransf_1"/>
    <property type="match status" value="1"/>
</dbReference>
<dbReference type="RefSeq" id="WP_020376120.1">
    <property type="nucleotide sequence ID" value="NZ_MDZD01000030.1"/>
</dbReference>
<dbReference type="SUPFAM" id="SSF55729">
    <property type="entry name" value="Acyl-CoA N-acyltransferases (Nat)"/>
    <property type="match status" value="1"/>
</dbReference>
<keyword evidence="1 4" id="KW-0808">Transferase</keyword>
<evidence type="ECO:0000313" key="5">
    <source>
        <dbReference type="Proteomes" id="UP000242705"/>
    </source>
</evidence>
<proteinExistence type="predicted"/>
<dbReference type="InterPro" id="IPR000182">
    <property type="entry name" value="GNAT_dom"/>
</dbReference>